<name>A0A1N6GUC4_9MICO</name>
<evidence type="ECO:0000313" key="3">
    <source>
        <dbReference type="Proteomes" id="UP000184699"/>
    </source>
</evidence>
<sequence>MTTVLLHGLGADRRQPLDLFTPAVQAAVGADELIVAPDIRAHGGFLTVGEPTDFRFDRLAAEVAASVREAIDDAGEPAPEASAPLTIMGISLGAALALRIALDGLLPIERAVFVRPSFSDESLPEHLRVFPVIGQVLADAGPAGIDEFRERAIFQHVVSASPAGGRGLLSQFTAPDAARRAMRLVEIPRNRAFRDDAELAGLEPRGIRSLVIGAPRDPVHPYALAERWATGLRAPLVELPARDDGLPVQTALLREGIARWLAHTRA</sequence>
<dbReference type="Pfam" id="PF12697">
    <property type="entry name" value="Abhydrolase_6"/>
    <property type="match status" value="1"/>
</dbReference>
<protein>
    <submittedName>
        <fullName evidence="2">Alpha/beta hydrolase family protein</fullName>
    </submittedName>
</protein>
<dbReference type="EMBL" id="FSRJ01000003">
    <property type="protein sequence ID" value="SIO11116.1"/>
    <property type="molecule type" value="Genomic_DNA"/>
</dbReference>
<organism evidence="2 3">
    <name type="scientific">Agromyces cerinus subsp. cerinus</name>
    <dbReference type="NCBI Taxonomy" id="232089"/>
    <lineage>
        <taxon>Bacteria</taxon>
        <taxon>Bacillati</taxon>
        <taxon>Actinomycetota</taxon>
        <taxon>Actinomycetes</taxon>
        <taxon>Micrococcales</taxon>
        <taxon>Microbacteriaceae</taxon>
        <taxon>Agromyces</taxon>
    </lineage>
</organism>
<dbReference type="STRING" id="232089.SAMN05443544_2879"/>
<evidence type="ECO:0000259" key="1">
    <source>
        <dbReference type="Pfam" id="PF12697"/>
    </source>
</evidence>
<reference evidence="3" key="1">
    <citation type="submission" date="2016-11" db="EMBL/GenBank/DDBJ databases">
        <authorList>
            <person name="Varghese N."/>
            <person name="Submissions S."/>
        </authorList>
    </citation>
    <scope>NUCLEOTIDE SEQUENCE [LARGE SCALE GENOMIC DNA]</scope>
    <source>
        <strain evidence="3">DSM 8595</strain>
    </source>
</reference>
<feature type="domain" description="AB hydrolase-1" evidence="1">
    <location>
        <begin position="4"/>
        <end position="241"/>
    </location>
</feature>
<dbReference type="GO" id="GO:0016787">
    <property type="term" value="F:hydrolase activity"/>
    <property type="evidence" value="ECO:0007669"/>
    <property type="project" value="UniProtKB-KW"/>
</dbReference>
<dbReference type="AlphaFoldDB" id="A0A1N6GUC4"/>
<dbReference type="RefSeq" id="WP_074260951.1">
    <property type="nucleotide sequence ID" value="NZ_FSRJ01000003.1"/>
</dbReference>
<keyword evidence="2" id="KW-0378">Hydrolase</keyword>
<proteinExistence type="predicted"/>
<gene>
    <name evidence="2" type="ORF">SAMN05443544_2879</name>
</gene>
<dbReference type="Gene3D" id="3.40.50.1820">
    <property type="entry name" value="alpha/beta hydrolase"/>
    <property type="match status" value="1"/>
</dbReference>
<evidence type="ECO:0000313" key="2">
    <source>
        <dbReference type="EMBL" id="SIO11116.1"/>
    </source>
</evidence>
<keyword evidence="3" id="KW-1185">Reference proteome</keyword>
<dbReference type="InterPro" id="IPR000073">
    <property type="entry name" value="AB_hydrolase_1"/>
</dbReference>
<accession>A0A1N6GUC4</accession>
<dbReference type="Proteomes" id="UP000184699">
    <property type="component" value="Unassembled WGS sequence"/>
</dbReference>
<dbReference type="InterPro" id="IPR029058">
    <property type="entry name" value="AB_hydrolase_fold"/>
</dbReference>
<dbReference type="OrthoDB" id="4291328at2"/>
<dbReference type="SUPFAM" id="SSF53474">
    <property type="entry name" value="alpha/beta-Hydrolases"/>
    <property type="match status" value="1"/>
</dbReference>